<evidence type="ECO:0008006" key="4">
    <source>
        <dbReference type="Google" id="ProtNLM"/>
    </source>
</evidence>
<feature type="transmembrane region" description="Helical" evidence="1">
    <location>
        <begin position="201"/>
        <end position="222"/>
    </location>
</feature>
<feature type="transmembrane region" description="Helical" evidence="1">
    <location>
        <begin position="52"/>
        <end position="69"/>
    </location>
</feature>
<evidence type="ECO:0000313" key="2">
    <source>
        <dbReference type="EMBL" id="CAL1546006.1"/>
    </source>
</evidence>
<protein>
    <recommendedName>
        <fullName evidence="4">G-protein coupled receptors family 1 profile domain-containing protein</fullName>
    </recommendedName>
</protein>
<feature type="transmembrane region" description="Helical" evidence="1">
    <location>
        <begin position="76"/>
        <end position="97"/>
    </location>
</feature>
<proteinExistence type="predicted"/>
<feature type="transmembrane region" description="Helical" evidence="1">
    <location>
        <begin position="109"/>
        <end position="132"/>
    </location>
</feature>
<comment type="caution">
    <text evidence="2">The sequence shown here is derived from an EMBL/GenBank/DDBJ whole genome shotgun (WGS) entry which is preliminary data.</text>
</comment>
<evidence type="ECO:0000313" key="3">
    <source>
        <dbReference type="Proteomes" id="UP001497497"/>
    </source>
</evidence>
<keyword evidence="1" id="KW-0472">Membrane</keyword>
<dbReference type="Proteomes" id="UP001497497">
    <property type="component" value="Unassembled WGS sequence"/>
</dbReference>
<reference evidence="2 3" key="1">
    <citation type="submission" date="2024-04" db="EMBL/GenBank/DDBJ databases">
        <authorList>
            <consortium name="Genoscope - CEA"/>
            <person name="William W."/>
        </authorList>
    </citation>
    <scope>NUCLEOTIDE SEQUENCE [LARGE SCALE GENOMIC DNA]</scope>
</reference>
<dbReference type="AlphaFoldDB" id="A0AAV2IIE6"/>
<evidence type="ECO:0000256" key="1">
    <source>
        <dbReference type="SAM" id="Phobius"/>
    </source>
</evidence>
<keyword evidence="3" id="KW-1185">Reference proteome</keyword>
<sequence length="338" mass="37750">MQAAAIITDVDFIICMGVFAGLDMVLSTWGLLANTINVKTIAAMGPDDGVTVSFLYLSLSEGLCCLLAFGQKLAMAFWVMEMATGYAAWFHVNPYVFNVLLGNIRTSFFMIPVLVTTFLAVAKCLCVVKPLGFRGMFPARTTHWVMISICVFSLVSYLPVITTIFVVDQFDEAVNATRLTVRFSPERPLIQNIINTSRESFTALASQIVIVVCIVIMTRALLRAVKLRDELRSGKLSEMVLCNSDDLTTRKTNRLSGKELRVIIQVTLISIVYIVSNTPKILVFLAIASVPELSQGGLYQNLYDVILKSKAHSELYLSAFNIFIYYKYNSKYRHHCKL</sequence>
<name>A0AAV2IIE6_LYMST</name>
<dbReference type="EMBL" id="CAXITT010000760">
    <property type="protein sequence ID" value="CAL1546006.1"/>
    <property type="molecule type" value="Genomic_DNA"/>
</dbReference>
<keyword evidence="1" id="KW-0812">Transmembrane</keyword>
<gene>
    <name evidence="2" type="ORF">GSLYS_00019383001</name>
</gene>
<accession>A0AAV2IIE6</accession>
<feature type="transmembrane region" description="Helical" evidence="1">
    <location>
        <begin position="12"/>
        <end position="32"/>
    </location>
</feature>
<feature type="transmembrane region" description="Helical" evidence="1">
    <location>
        <begin position="260"/>
        <end position="291"/>
    </location>
</feature>
<organism evidence="2 3">
    <name type="scientific">Lymnaea stagnalis</name>
    <name type="common">Great pond snail</name>
    <name type="synonym">Helix stagnalis</name>
    <dbReference type="NCBI Taxonomy" id="6523"/>
    <lineage>
        <taxon>Eukaryota</taxon>
        <taxon>Metazoa</taxon>
        <taxon>Spiralia</taxon>
        <taxon>Lophotrochozoa</taxon>
        <taxon>Mollusca</taxon>
        <taxon>Gastropoda</taxon>
        <taxon>Heterobranchia</taxon>
        <taxon>Euthyneura</taxon>
        <taxon>Panpulmonata</taxon>
        <taxon>Hygrophila</taxon>
        <taxon>Lymnaeoidea</taxon>
        <taxon>Lymnaeidae</taxon>
        <taxon>Lymnaea</taxon>
    </lineage>
</organism>
<feature type="transmembrane region" description="Helical" evidence="1">
    <location>
        <begin position="144"/>
        <end position="167"/>
    </location>
</feature>
<keyword evidence="1" id="KW-1133">Transmembrane helix</keyword>
<dbReference type="Gene3D" id="1.20.1070.10">
    <property type="entry name" value="Rhodopsin 7-helix transmembrane proteins"/>
    <property type="match status" value="1"/>
</dbReference>
<dbReference type="SUPFAM" id="SSF81321">
    <property type="entry name" value="Family A G protein-coupled receptor-like"/>
    <property type="match status" value="1"/>
</dbReference>